<dbReference type="AlphaFoldDB" id="A0A6P1SZ38"/>
<name>A0A6P1SZ38_9RHOB</name>
<feature type="signal peptide" evidence="1">
    <location>
        <begin position="1"/>
        <end position="18"/>
    </location>
</feature>
<dbReference type="Proteomes" id="UP000464495">
    <property type="component" value="Chromosome"/>
</dbReference>
<dbReference type="EMBL" id="CP046620">
    <property type="protein sequence ID" value="QHQ34880.1"/>
    <property type="molecule type" value="Genomic_DNA"/>
</dbReference>
<keyword evidence="3" id="KW-1185">Reference proteome</keyword>
<protein>
    <recommendedName>
        <fullName evidence="4">Lipoprotein</fullName>
    </recommendedName>
</protein>
<evidence type="ECO:0008006" key="4">
    <source>
        <dbReference type="Google" id="ProtNLM"/>
    </source>
</evidence>
<dbReference type="KEGG" id="amaq:GO499_06525"/>
<evidence type="ECO:0000313" key="2">
    <source>
        <dbReference type="EMBL" id="QHQ34880.1"/>
    </source>
</evidence>
<sequence>MKKLIILGCLLVAACAKAPEEISAANIGPNPYTHASCGDLRSEEVRLSQHLTNLSAAQRDAQSGDALGVFLLGLPISSMAGNDKEAEISVTKGRIQAVEQVRIGKRCA</sequence>
<feature type="chain" id="PRO_5026859354" description="Lipoprotein" evidence="1">
    <location>
        <begin position="19"/>
        <end position="108"/>
    </location>
</feature>
<accession>A0A6P1SZ38</accession>
<reference evidence="2 3" key="1">
    <citation type="submission" date="2019-12" db="EMBL/GenBank/DDBJ databases">
        <title>Complete genome sequence of Algicella marina strain 9Alg 56(T) isolated from the red alga Tichocarpus crinitus.</title>
        <authorList>
            <person name="Kim S.-G."/>
            <person name="Nedashkovskaya O.I."/>
        </authorList>
    </citation>
    <scope>NUCLEOTIDE SEQUENCE [LARGE SCALE GENOMIC DNA]</scope>
    <source>
        <strain evidence="2 3">9Alg 56</strain>
    </source>
</reference>
<gene>
    <name evidence="2" type="ORF">GO499_06525</name>
</gene>
<dbReference type="RefSeq" id="WP_161861446.1">
    <property type="nucleotide sequence ID" value="NZ_CP046620.1"/>
</dbReference>
<proteinExistence type="predicted"/>
<evidence type="ECO:0000256" key="1">
    <source>
        <dbReference type="SAM" id="SignalP"/>
    </source>
</evidence>
<dbReference type="PROSITE" id="PS51257">
    <property type="entry name" value="PROKAR_LIPOPROTEIN"/>
    <property type="match status" value="1"/>
</dbReference>
<organism evidence="2 3">
    <name type="scientific">Algicella marina</name>
    <dbReference type="NCBI Taxonomy" id="2683284"/>
    <lineage>
        <taxon>Bacteria</taxon>
        <taxon>Pseudomonadati</taxon>
        <taxon>Pseudomonadota</taxon>
        <taxon>Alphaproteobacteria</taxon>
        <taxon>Rhodobacterales</taxon>
        <taxon>Paracoccaceae</taxon>
        <taxon>Algicella</taxon>
    </lineage>
</organism>
<evidence type="ECO:0000313" key="3">
    <source>
        <dbReference type="Proteomes" id="UP000464495"/>
    </source>
</evidence>
<keyword evidence="1" id="KW-0732">Signal</keyword>